<dbReference type="PROSITE" id="PS50972">
    <property type="entry name" value="PTERIN_BINDING"/>
    <property type="match status" value="1"/>
</dbReference>
<dbReference type="PANTHER" id="PTHR20941:SF1">
    <property type="entry name" value="FOLIC ACID SYNTHESIS PROTEIN FOL1"/>
    <property type="match status" value="1"/>
</dbReference>
<evidence type="ECO:0000256" key="4">
    <source>
        <dbReference type="ARBA" id="ARBA00009503"/>
    </source>
</evidence>
<evidence type="ECO:0000256" key="5">
    <source>
        <dbReference type="ARBA" id="ARBA00011738"/>
    </source>
</evidence>
<reference evidence="15 16" key="1">
    <citation type="journal article" date="2011" name="Front. Microbiol.">
        <title>Genomic signatures of strain selection and enhancement in Bacillus atrophaeus var. globigii, a historical biowarfare simulant.</title>
        <authorList>
            <person name="Gibbons H.S."/>
            <person name="Broomall S.M."/>
            <person name="McNew L.A."/>
            <person name="Daligault H."/>
            <person name="Chapman C."/>
            <person name="Bruce D."/>
            <person name="Karavis M."/>
            <person name="Krepps M."/>
            <person name="McGregor P.A."/>
            <person name="Hong C."/>
            <person name="Park K.H."/>
            <person name="Akmal A."/>
            <person name="Feldman A."/>
            <person name="Lin J.S."/>
            <person name="Chang W.E."/>
            <person name="Higgs B.W."/>
            <person name="Demirev P."/>
            <person name="Lindquist J."/>
            <person name="Liem A."/>
            <person name="Fochler E."/>
            <person name="Read T.D."/>
            <person name="Tapia R."/>
            <person name="Johnson S."/>
            <person name="Bishop-Lilly K.A."/>
            <person name="Detter C."/>
            <person name="Han C."/>
            <person name="Sozhamannan S."/>
            <person name="Rosenzweig C.N."/>
            <person name="Skowronski E.W."/>
        </authorList>
    </citation>
    <scope>NUCLEOTIDE SEQUENCE [LARGE SCALE GENOMIC DNA]</scope>
    <source>
        <strain evidence="15 16">AK5</strain>
    </source>
</reference>
<evidence type="ECO:0000256" key="7">
    <source>
        <dbReference type="ARBA" id="ARBA00016919"/>
    </source>
</evidence>
<dbReference type="PANTHER" id="PTHR20941">
    <property type="entry name" value="FOLATE SYNTHESIS PROTEINS"/>
    <property type="match status" value="1"/>
</dbReference>
<name>A0A432VZB3_9GAMM</name>
<evidence type="ECO:0000256" key="13">
    <source>
        <dbReference type="ARBA" id="ARBA00053449"/>
    </source>
</evidence>
<dbReference type="SUPFAM" id="SSF51717">
    <property type="entry name" value="Dihydropteroate synthetase-like"/>
    <property type="match status" value="1"/>
</dbReference>
<evidence type="ECO:0000256" key="10">
    <source>
        <dbReference type="ARBA" id="ARBA00022842"/>
    </source>
</evidence>
<dbReference type="GO" id="GO:0005829">
    <property type="term" value="C:cytosol"/>
    <property type="evidence" value="ECO:0007669"/>
    <property type="project" value="TreeGrafter"/>
</dbReference>
<evidence type="ECO:0000259" key="14">
    <source>
        <dbReference type="PROSITE" id="PS50972"/>
    </source>
</evidence>
<proteinExistence type="inferred from homology"/>
<dbReference type="EMBL" id="PIPI01000001">
    <property type="protein sequence ID" value="RUO22019.1"/>
    <property type="molecule type" value="Genomic_DNA"/>
</dbReference>
<dbReference type="CDD" id="cd00739">
    <property type="entry name" value="DHPS"/>
    <property type="match status" value="1"/>
</dbReference>
<keyword evidence="16" id="KW-1185">Reference proteome</keyword>
<comment type="pathway">
    <text evidence="3">Cofactor biosynthesis; tetrahydrofolate biosynthesis; 7,8-dihydrofolate from 2-amino-4-hydroxy-6-hydroxymethyl-7,8-dihydropteridine diphosphate and 4-aminobenzoate: step 1/2.</text>
</comment>
<evidence type="ECO:0000313" key="16">
    <source>
        <dbReference type="Proteomes" id="UP000288212"/>
    </source>
</evidence>
<gene>
    <name evidence="15" type="primary">folP</name>
    <name evidence="15" type="ORF">CWE06_04085</name>
</gene>
<evidence type="ECO:0000256" key="1">
    <source>
        <dbReference type="ARBA" id="ARBA00000012"/>
    </source>
</evidence>
<dbReference type="Proteomes" id="UP000288212">
    <property type="component" value="Unassembled WGS sequence"/>
</dbReference>
<evidence type="ECO:0000256" key="8">
    <source>
        <dbReference type="ARBA" id="ARBA00022679"/>
    </source>
</evidence>
<evidence type="ECO:0000256" key="2">
    <source>
        <dbReference type="ARBA" id="ARBA00001946"/>
    </source>
</evidence>
<evidence type="ECO:0000256" key="6">
    <source>
        <dbReference type="ARBA" id="ARBA00012458"/>
    </source>
</evidence>
<evidence type="ECO:0000256" key="3">
    <source>
        <dbReference type="ARBA" id="ARBA00004763"/>
    </source>
</evidence>
<dbReference type="InterPro" id="IPR045031">
    <property type="entry name" value="DHP_synth-like"/>
</dbReference>
<feature type="domain" description="Pterin-binding" evidence="14">
    <location>
        <begin position="1"/>
        <end position="250"/>
    </location>
</feature>
<evidence type="ECO:0000256" key="11">
    <source>
        <dbReference type="ARBA" id="ARBA00022909"/>
    </source>
</evidence>
<dbReference type="FunFam" id="3.20.20.20:FF:000004">
    <property type="entry name" value="Dihydropteroate synthase"/>
    <property type="match status" value="1"/>
</dbReference>
<comment type="cofactor">
    <cofactor evidence="2">
        <name>Mg(2+)</name>
        <dbReference type="ChEBI" id="CHEBI:18420"/>
    </cofactor>
</comment>
<sequence length="261" mass="27296">MGILNVTPDSFSDGGQFNSLDAALYRAEQMVNEGAAWLDVGGESTRPGAVDVAENEELDRVVPVIAALSARFDVKISVDTSKAAVMTAAVAAGADMINDVRALREPGALAAAAGSNALVCLMHMVGQPRTMQQSPKYDDVVVDVQRFLAERIDACVAAGIAAERIWLDPGFGFGKSVEHNYQLLAHLADLHKLGRPLLIGVSRKSMLGAVTGRDTSERLAASVSAATIAMLQGAEIIRVHDVAATVDAMKVVQATIAGDGS</sequence>
<comment type="catalytic activity">
    <reaction evidence="1">
        <text>(7,8-dihydropterin-6-yl)methyl diphosphate + 4-aminobenzoate = 7,8-dihydropteroate + diphosphate</text>
        <dbReference type="Rhea" id="RHEA:19949"/>
        <dbReference type="ChEBI" id="CHEBI:17836"/>
        <dbReference type="ChEBI" id="CHEBI:17839"/>
        <dbReference type="ChEBI" id="CHEBI:33019"/>
        <dbReference type="ChEBI" id="CHEBI:72950"/>
        <dbReference type="EC" id="2.5.1.15"/>
    </reaction>
</comment>
<dbReference type="RefSeq" id="WP_126791554.1">
    <property type="nucleotide sequence ID" value="NZ_PIPI01000001.1"/>
</dbReference>
<keyword evidence="10" id="KW-0460">Magnesium</keyword>
<accession>A0A432VZB3</accession>
<keyword evidence="11" id="KW-0289">Folate biosynthesis</keyword>
<dbReference type="InterPro" id="IPR006390">
    <property type="entry name" value="DHP_synth_dom"/>
</dbReference>
<keyword evidence="8" id="KW-0808">Transferase</keyword>
<dbReference type="InterPro" id="IPR000489">
    <property type="entry name" value="Pterin-binding_dom"/>
</dbReference>
<comment type="function">
    <text evidence="13">Catalyzes the condensation of para-aminobenzoate (pABA) with 6-hydroxymethyl-7,8-dihydropterin diphosphate (DHPt-PP) to form 7,8-dihydropteroate (H2Pte), the immediate precursor of folate derivatives.</text>
</comment>
<evidence type="ECO:0000256" key="9">
    <source>
        <dbReference type="ARBA" id="ARBA00022723"/>
    </source>
</evidence>
<dbReference type="AlphaFoldDB" id="A0A432VZB3"/>
<dbReference type="InterPro" id="IPR011005">
    <property type="entry name" value="Dihydropteroate_synth-like_sf"/>
</dbReference>
<comment type="similarity">
    <text evidence="4">Belongs to the DHPS family.</text>
</comment>
<comment type="subunit">
    <text evidence="5">Homodimer.</text>
</comment>
<dbReference type="GO" id="GO:0046872">
    <property type="term" value="F:metal ion binding"/>
    <property type="evidence" value="ECO:0007669"/>
    <property type="project" value="UniProtKB-KW"/>
</dbReference>
<evidence type="ECO:0000256" key="12">
    <source>
        <dbReference type="ARBA" id="ARBA00030193"/>
    </source>
</evidence>
<dbReference type="GO" id="GO:0046654">
    <property type="term" value="P:tetrahydrofolate biosynthetic process"/>
    <property type="evidence" value="ECO:0007669"/>
    <property type="project" value="TreeGrafter"/>
</dbReference>
<protein>
    <recommendedName>
        <fullName evidence="7">Dihydropteroate synthase</fullName>
        <ecNumber evidence="6">2.5.1.15</ecNumber>
    </recommendedName>
    <alternativeName>
        <fullName evidence="12">Dihydropteroate pyrophosphorylase</fullName>
    </alternativeName>
</protein>
<organism evidence="15 16">
    <name type="scientific">Aliidiomarina haloalkalitolerans</name>
    <dbReference type="NCBI Taxonomy" id="859059"/>
    <lineage>
        <taxon>Bacteria</taxon>
        <taxon>Pseudomonadati</taxon>
        <taxon>Pseudomonadota</taxon>
        <taxon>Gammaproteobacteria</taxon>
        <taxon>Alteromonadales</taxon>
        <taxon>Idiomarinaceae</taxon>
        <taxon>Aliidiomarina</taxon>
    </lineage>
</organism>
<dbReference type="Gene3D" id="3.20.20.20">
    <property type="entry name" value="Dihydropteroate synthase-like"/>
    <property type="match status" value="1"/>
</dbReference>
<comment type="caution">
    <text evidence="15">The sequence shown here is derived from an EMBL/GenBank/DDBJ whole genome shotgun (WGS) entry which is preliminary data.</text>
</comment>
<evidence type="ECO:0000313" key="15">
    <source>
        <dbReference type="EMBL" id="RUO22019.1"/>
    </source>
</evidence>
<keyword evidence="9" id="KW-0479">Metal-binding</keyword>
<dbReference type="NCBIfam" id="TIGR01496">
    <property type="entry name" value="DHPS"/>
    <property type="match status" value="1"/>
</dbReference>
<dbReference type="OrthoDB" id="9811744at2"/>
<dbReference type="GO" id="GO:0004156">
    <property type="term" value="F:dihydropteroate synthase activity"/>
    <property type="evidence" value="ECO:0007669"/>
    <property type="project" value="UniProtKB-EC"/>
</dbReference>
<dbReference type="GO" id="GO:0046656">
    <property type="term" value="P:folic acid biosynthetic process"/>
    <property type="evidence" value="ECO:0007669"/>
    <property type="project" value="UniProtKB-KW"/>
</dbReference>
<dbReference type="EC" id="2.5.1.15" evidence="6"/>
<dbReference type="Pfam" id="PF00809">
    <property type="entry name" value="Pterin_bind"/>
    <property type="match status" value="1"/>
</dbReference>